<feature type="repeat" description="TPR" evidence="3">
    <location>
        <begin position="619"/>
        <end position="652"/>
    </location>
</feature>
<keyword evidence="2 3" id="KW-0802">TPR repeat</keyword>
<dbReference type="Pfam" id="PF13432">
    <property type="entry name" value="TPR_16"/>
    <property type="match status" value="2"/>
</dbReference>
<dbReference type="InterPro" id="IPR050498">
    <property type="entry name" value="Ycf3"/>
</dbReference>
<dbReference type="Gene3D" id="3.40.50.300">
    <property type="entry name" value="P-loop containing nucleotide triphosphate hydrolases"/>
    <property type="match status" value="1"/>
</dbReference>
<dbReference type="SUPFAM" id="SSF52540">
    <property type="entry name" value="P-loop containing nucleoside triphosphate hydrolases"/>
    <property type="match status" value="1"/>
</dbReference>
<dbReference type="PANTHER" id="PTHR44858">
    <property type="entry name" value="TETRATRICOPEPTIDE REPEAT PROTEIN 6"/>
    <property type="match status" value="1"/>
</dbReference>
<dbReference type="Gene3D" id="1.25.40.10">
    <property type="entry name" value="Tetratricopeptide repeat domain"/>
    <property type="match status" value="2"/>
</dbReference>
<evidence type="ECO:0000256" key="1">
    <source>
        <dbReference type="ARBA" id="ARBA00022737"/>
    </source>
</evidence>
<comment type="caution">
    <text evidence="4">The sequence shown here is derived from an EMBL/GenBank/DDBJ whole genome shotgun (WGS) entry which is preliminary data.</text>
</comment>
<name>A0ABS0X5E9_9ACTN</name>
<dbReference type="PROSITE" id="PS50005">
    <property type="entry name" value="TPR"/>
    <property type="match status" value="3"/>
</dbReference>
<keyword evidence="1" id="KW-0677">Repeat</keyword>
<reference evidence="4 5" key="1">
    <citation type="submission" date="2020-12" db="EMBL/GenBank/DDBJ databases">
        <title>Streptomyces typhae sp. nov., a novel endophytic actinomycete isolated from the root of cattail pollen (Typha angustifolia L.).</title>
        <authorList>
            <person name="Peng C."/>
            <person name="Liu C."/>
        </authorList>
    </citation>
    <scope>NUCLEOTIDE SEQUENCE [LARGE SCALE GENOMIC DNA]</scope>
    <source>
        <strain evidence="4 5">JCM 4753</strain>
    </source>
</reference>
<sequence>MAGAGRRGRSRGELIRERTRARFVGRRAQVSLFTENLTKDPASAEDPADFLFHVRGVGGVGKSTLLRQWQEVARKAGAVTAVVDENDVHGVPQALAELARQLAEQTGPLKEFDKAAEQYRKEQDAAAAESMLTEGADAVGADASLSSRVVTQAALGAAALIPGVGAATSMANQDAAAQGLDRLRAGLRGQGGRGRRGRGADASGLGRAFVGELDRLSGKHAWVVLFFDTWEQTGRFLDGWLLDLLQDEFGPLPANVIMVLAGRDELAERPWAPLRPHVTDVPLEVFTQTETRALLAARGVTEPDVVDAVLHLSLGLPLLVELLALAQPESAEEVGAGADVVDAAVERFVRWIDDPAERDAVLACALAPRLNEDVFAAAVPEEARRLWGWLCGQPFVSGHGDFKQYHAVVRASMVRQRRVFSPQRWGAAHLRLAEAHGAWRAAVQEGLPASKRWGDARWLRHRLDEMYHRLCARPSAALTAALAVAIGAADEDVAVLRQWTDAFQQAARDTADPDLLTWADTLRTAVSGQDPALGFLTAVLSHDALSAKHRSLAHTYRGRLLMFADRDEEALAELDRALTIDPDNLLGRVPRAEVHRRLRHFDEAVADYTAVIDRDSGMPYVRVLRGSVHREAGRYQDAINDYTAALEFEPTHASALFFRGLAHQRTGRLAEAVRDLTTAFDLQPSASHFQAQRGDVHRQAGHYEEAISDLTAALSHDSDRVWHRAVRGITYRQAGDFTKARDDLSRVADRRVSDHNFPFELTMLDTVESGLASCRPHWVELLAPDAPQPLEAGFRDVFRALILEPSRDLATVTEAFLSAGPTQAAITNLLLYLTELFTVDGDLAARARHCHHLLTTESTPVAD</sequence>
<dbReference type="SMART" id="SM00028">
    <property type="entry name" value="TPR"/>
    <property type="match status" value="6"/>
</dbReference>
<dbReference type="PANTHER" id="PTHR44858:SF1">
    <property type="entry name" value="UDP-N-ACETYLGLUCOSAMINE--PEPTIDE N-ACETYLGLUCOSAMINYLTRANSFERASE SPINDLY-RELATED"/>
    <property type="match status" value="1"/>
</dbReference>
<dbReference type="RefSeq" id="WP_190117513.1">
    <property type="nucleotide sequence ID" value="NZ_BMVR01000008.1"/>
</dbReference>
<dbReference type="SUPFAM" id="SSF48452">
    <property type="entry name" value="TPR-like"/>
    <property type="match status" value="1"/>
</dbReference>
<accession>A0ABS0X5E9</accession>
<feature type="repeat" description="TPR" evidence="3">
    <location>
        <begin position="653"/>
        <end position="686"/>
    </location>
</feature>
<feature type="repeat" description="TPR" evidence="3">
    <location>
        <begin position="551"/>
        <end position="584"/>
    </location>
</feature>
<keyword evidence="5" id="KW-1185">Reference proteome</keyword>
<evidence type="ECO:0000256" key="2">
    <source>
        <dbReference type="ARBA" id="ARBA00022803"/>
    </source>
</evidence>
<evidence type="ECO:0000256" key="3">
    <source>
        <dbReference type="PROSITE-ProRule" id="PRU00339"/>
    </source>
</evidence>
<organism evidence="4 5">
    <name type="scientific">Streptomyces flavofungini</name>
    <dbReference type="NCBI Taxonomy" id="68200"/>
    <lineage>
        <taxon>Bacteria</taxon>
        <taxon>Bacillati</taxon>
        <taxon>Actinomycetota</taxon>
        <taxon>Actinomycetes</taxon>
        <taxon>Kitasatosporales</taxon>
        <taxon>Streptomycetaceae</taxon>
        <taxon>Streptomyces</taxon>
    </lineage>
</organism>
<proteinExistence type="predicted"/>
<evidence type="ECO:0000313" key="5">
    <source>
        <dbReference type="Proteomes" id="UP000634780"/>
    </source>
</evidence>
<dbReference type="EMBL" id="JAEKOZ010000008">
    <property type="protein sequence ID" value="MBJ3808417.1"/>
    <property type="molecule type" value="Genomic_DNA"/>
</dbReference>
<evidence type="ECO:0000313" key="4">
    <source>
        <dbReference type="EMBL" id="MBJ3808417.1"/>
    </source>
</evidence>
<gene>
    <name evidence="4" type="ORF">JGB26_15065</name>
</gene>
<dbReference type="Proteomes" id="UP000634780">
    <property type="component" value="Unassembled WGS sequence"/>
</dbReference>
<protein>
    <submittedName>
        <fullName evidence="4">Tetratricopeptide repeat protein</fullName>
    </submittedName>
</protein>
<dbReference type="InterPro" id="IPR027417">
    <property type="entry name" value="P-loop_NTPase"/>
</dbReference>
<dbReference type="InterPro" id="IPR019734">
    <property type="entry name" value="TPR_rpt"/>
</dbReference>
<dbReference type="InterPro" id="IPR011990">
    <property type="entry name" value="TPR-like_helical_dom_sf"/>
</dbReference>